<organism evidence="9 10">
    <name type="scientific">Companilactobacillus tucceti DSM 20183</name>
    <dbReference type="NCBI Taxonomy" id="1423811"/>
    <lineage>
        <taxon>Bacteria</taxon>
        <taxon>Bacillati</taxon>
        <taxon>Bacillota</taxon>
        <taxon>Bacilli</taxon>
        <taxon>Lactobacillales</taxon>
        <taxon>Lactobacillaceae</taxon>
        <taxon>Companilactobacillus</taxon>
    </lineage>
</organism>
<keyword evidence="5 8" id="KW-1133">Transmembrane helix</keyword>
<keyword evidence="10" id="KW-1185">Reference proteome</keyword>
<evidence type="ECO:0000256" key="1">
    <source>
        <dbReference type="ARBA" id="ARBA00004651"/>
    </source>
</evidence>
<dbReference type="PANTHER" id="PTHR30561">
    <property type="entry name" value="SMR FAMILY PROTON-DEPENDENT DRUG EFFLUX TRANSPORTER SUGE"/>
    <property type="match status" value="1"/>
</dbReference>
<dbReference type="Pfam" id="PF00893">
    <property type="entry name" value="Multi_Drug_Res"/>
    <property type="match status" value="1"/>
</dbReference>
<evidence type="ECO:0000313" key="10">
    <source>
        <dbReference type="Proteomes" id="UP000050929"/>
    </source>
</evidence>
<dbReference type="InterPro" id="IPR037185">
    <property type="entry name" value="EmrE-like"/>
</dbReference>
<evidence type="ECO:0000256" key="7">
    <source>
        <dbReference type="RuleBase" id="RU003942"/>
    </source>
</evidence>
<evidence type="ECO:0000256" key="2">
    <source>
        <dbReference type="ARBA" id="ARBA00022448"/>
    </source>
</evidence>
<evidence type="ECO:0000256" key="4">
    <source>
        <dbReference type="ARBA" id="ARBA00022692"/>
    </source>
</evidence>
<name>A0A0R1IZR6_9LACO</name>
<dbReference type="AlphaFoldDB" id="A0A0R1IZR6"/>
<keyword evidence="4 7" id="KW-0812">Transmembrane</keyword>
<comment type="caution">
    <text evidence="9">The sequence shown here is derived from an EMBL/GenBank/DDBJ whole genome shotgun (WGS) entry which is preliminary data.</text>
</comment>
<evidence type="ECO:0000256" key="3">
    <source>
        <dbReference type="ARBA" id="ARBA00022475"/>
    </source>
</evidence>
<comment type="similarity">
    <text evidence="7">Belongs to the drug/metabolite transporter (DMT) superfamily. Small multidrug resistance (SMR) (TC 2.A.7.1) family.</text>
</comment>
<dbReference type="Proteomes" id="UP000050929">
    <property type="component" value="Unassembled WGS sequence"/>
</dbReference>
<dbReference type="STRING" id="1423811.FC72_GL000480"/>
<keyword evidence="2" id="KW-0813">Transport</keyword>
<dbReference type="InterPro" id="IPR000390">
    <property type="entry name" value="Small_drug/metabolite_transptr"/>
</dbReference>
<evidence type="ECO:0000256" key="5">
    <source>
        <dbReference type="ARBA" id="ARBA00022989"/>
    </source>
</evidence>
<dbReference type="Gene3D" id="1.10.3730.20">
    <property type="match status" value="1"/>
</dbReference>
<proteinExistence type="inferred from homology"/>
<dbReference type="PATRIC" id="fig|1423811.3.peg.482"/>
<accession>A0A0R1IZR6</accession>
<evidence type="ECO:0000313" key="9">
    <source>
        <dbReference type="EMBL" id="KRK64315.1"/>
    </source>
</evidence>
<comment type="subcellular location">
    <subcellularLocation>
        <location evidence="1 7">Cell membrane</location>
        <topology evidence="1 7">Multi-pass membrane protein</topology>
    </subcellularLocation>
</comment>
<dbReference type="PANTHER" id="PTHR30561:SF0">
    <property type="entry name" value="GUANIDINIUM EXPORTER"/>
    <property type="match status" value="1"/>
</dbReference>
<evidence type="ECO:0000256" key="8">
    <source>
        <dbReference type="SAM" id="Phobius"/>
    </source>
</evidence>
<dbReference type="SUPFAM" id="SSF103481">
    <property type="entry name" value="Multidrug resistance efflux transporter EmrE"/>
    <property type="match status" value="1"/>
</dbReference>
<dbReference type="GO" id="GO:0005886">
    <property type="term" value="C:plasma membrane"/>
    <property type="evidence" value="ECO:0007669"/>
    <property type="project" value="UniProtKB-SubCell"/>
</dbReference>
<feature type="transmembrane region" description="Helical" evidence="8">
    <location>
        <begin position="34"/>
        <end position="52"/>
    </location>
</feature>
<feature type="transmembrane region" description="Helical" evidence="8">
    <location>
        <begin position="6"/>
        <end position="22"/>
    </location>
</feature>
<sequence>MEENIMNWIYLITAGIFEIVWATTMKLSHGFSKLNFTILTIIGMIASFLFLAKATKLLPLSIAYPIWTGIGAVGSIIVGVTLFGDKISPITWIFITLLLISIIGIKLTTNN</sequence>
<dbReference type="InterPro" id="IPR045324">
    <property type="entry name" value="Small_multidrug_res"/>
</dbReference>
<keyword evidence="3" id="KW-1003">Cell membrane</keyword>
<gene>
    <name evidence="9" type="ORF">FC72_GL000480</name>
</gene>
<reference evidence="9 10" key="1">
    <citation type="journal article" date="2015" name="Genome Announc.">
        <title>Expanding the biotechnology potential of lactobacilli through comparative genomics of 213 strains and associated genera.</title>
        <authorList>
            <person name="Sun Z."/>
            <person name="Harris H.M."/>
            <person name="McCann A."/>
            <person name="Guo C."/>
            <person name="Argimon S."/>
            <person name="Zhang W."/>
            <person name="Yang X."/>
            <person name="Jeffery I.B."/>
            <person name="Cooney J.C."/>
            <person name="Kagawa T.F."/>
            <person name="Liu W."/>
            <person name="Song Y."/>
            <person name="Salvetti E."/>
            <person name="Wrobel A."/>
            <person name="Rasinkangas P."/>
            <person name="Parkhill J."/>
            <person name="Rea M.C."/>
            <person name="O'Sullivan O."/>
            <person name="Ritari J."/>
            <person name="Douillard F.P."/>
            <person name="Paul Ross R."/>
            <person name="Yang R."/>
            <person name="Briner A.E."/>
            <person name="Felis G.E."/>
            <person name="de Vos W.M."/>
            <person name="Barrangou R."/>
            <person name="Klaenhammer T.R."/>
            <person name="Caufield P.W."/>
            <person name="Cui Y."/>
            <person name="Zhang H."/>
            <person name="O'Toole P.W."/>
        </authorList>
    </citation>
    <scope>NUCLEOTIDE SEQUENCE [LARGE SCALE GENOMIC DNA]</scope>
    <source>
        <strain evidence="9 10">DSM 20183</strain>
    </source>
</reference>
<feature type="transmembrane region" description="Helical" evidence="8">
    <location>
        <begin position="90"/>
        <end position="109"/>
    </location>
</feature>
<dbReference type="EMBL" id="AZDG01000013">
    <property type="protein sequence ID" value="KRK64315.1"/>
    <property type="molecule type" value="Genomic_DNA"/>
</dbReference>
<dbReference type="FunFam" id="1.10.3730.20:FF:000001">
    <property type="entry name" value="Quaternary ammonium compound resistance transporter SugE"/>
    <property type="match status" value="1"/>
</dbReference>
<keyword evidence="6 8" id="KW-0472">Membrane</keyword>
<dbReference type="GO" id="GO:0022857">
    <property type="term" value="F:transmembrane transporter activity"/>
    <property type="evidence" value="ECO:0007669"/>
    <property type="project" value="InterPro"/>
</dbReference>
<feature type="transmembrane region" description="Helical" evidence="8">
    <location>
        <begin position="64"/>
        <end position="83"/>
    </location>
</feature>
<protein>
    <submittedName>
        <fullName evidence="9">Small multidrug efflux protein</fullName>
    </submittedName>
</protein>
<evidence type="ECO:0000256" key="6">
    <source>
        <dbReference type="ARBA" id="ARBA00023136"/>
    </source>
</evidence>